<reference evidence="7 8" key="2">
    <citation type="submission" date="2019-09" db="EMBL/GenBank/DDBJ databases">
        <authorList>
            <person name="Jin C."/>
        </authorList>
    </citation>
    <scope>NUCLEOTIDE SEQUENCE [LARGE SCALE GENOMIC DNA]</scope>
    <source>
        <strain evidence="7 8">AN110305</strain>
    </source>
</reference>
<dbReference type="Gene3D" id="3.40.640.10">
    <property type="entry name" value="Type I PLP-dependent aspartate aminotransferase-like (Major domain)"/>
    <property type="match status" value="1"/>
</dbReference>
<protein>
    <submittedName>
        <fullName evidence="7">PLP-dependent aminotransferase family protein</fullName>
    </submittedName>
</protein>
<dbReference type="GO" id="GO:0003677">
    <property type="term" value="F:DNA binding"/>
    <property type="evidence" value="ECO:0007669"/>
    <property type="project" value="UniProtKB-KW"/>
</dbReference>
<dbReference type="Pfam" id="PF00155">
    <property type="entry name" value="Aminotran_1_2"/>
    <property type="match status" value="1"/>
</dbReference>
<feature type="domain" description="HTH gntR-type" evidence="6">
    <location>
        <begin position="29"/>
        <end position="97"/>
    </location>
</feature>
<keyword evidence="2" id="KW-0663">Pyridoxal phosphate</keyword>
<evidence type="ECO:0000313" key="8">
    <source>
        <dbReference type="Proteomes" id="UP000323454"/>
    </source>
</evidence>
<dbReference type="InterPro" id="IPR015424">
    <property type="entry name" value="PyrdxlP-dep_Trfase"/>
</dbReference>
<dbReference type="PANTHER" id="PTHR46577:SF1">
    <property type="entry name" value="HTH-TYPE TRANSCRIPTIONAL REGULATORY PROTEIN GABR"/>
    <property type="match status" value="1"/>
</dbReference>
<dbReference type="InterPro" id="IPR004839">
    <property type="entry name" value="Aminotransferase_I/II_large"/>
</dbReference>
<sequence length="486" mass="52338">MNAGIPPGGRVSGQRLARLLGEWRRRGARQGAADLAAAIRMLVLDGQLPAGTRLPAEREMAESLPVSRTTVTAALEQLRTDGLIASRRGAGSWITLPGRAGMTLPDGPAEGQGMIDLARAAQPAIPGLLAAVDAVRPRLPEEFAKLGYYEHGLPDLRERVAERYTARGLPTSPDQILITNGGHHAFVLALRLLVGPGDRVLVEQPTYPNALDAIRAVSAIPVPVPLNRDDWDLGGIEAALRQAAPRLAYLIVDFHNPTGLRLDAAGRERLGALLRRSRTPVVIDEALVEIDLDGDPLDGPPPMAAFAEDLVISIGSTSKSHWGGLRVGWVRASPELLNRLMSTRTAVDLGSPVFEQLVLAELMRDPEPALRQRRAELAVQRDVMIESLREHCPQWTVRRPAGGLCVWCELDAPVSTRIAVVAQNHGLRLAPGSRFGAQGGFERRLRLPYALPSEVLVDAVRRLGVVAAAVSGTGTFETDERLLSVT</sequence>
<comment type="similarity">
    <text evidence="1">In the C-terminal section; belongs to the class-I pyridoxal-phosphate-dependent aminotransferase family.</text>
</comment>
<evidence type="ECO:0000256" key="4">
    <source>
        <dbReference type="ARBA" id="ARBA00023125"/>
    </source>
</evidence>
<gene>
    <name evidence="7" type="ORF">F0L68_07465</name>
</gene>
<keyword evidence="7" id="KW-0032">Aminotransferase</keyword>
<dbReference type="Pfam" id="PF00392">
    <property type="entry name" value="GntR"/>
    <property type="match status" value="1"/>
</dbReference>
<keyword evidence="4" id="KW-0238">DNA-binding</keyword>
<evidence type="ECO:0000256" key="1">
    <source>
        <dbReference type="ARBA" id="ARBA00005384"/>
    </source>
</evidence>
<dbReference type="CDD" id="cd00609">
    <property type="entry name" value="AAT_like"/>
    <property type="match status" value="1"/>
</dbReference>
<dbReference type="InterPro" id="IPR051446">
    <property type="entry name" value="HTH_trans_reg/aminotransferase"/>
</dbReference>
<dbReference type="CDD" id="cd07377">
    <property type="entry name" value="WHTH_GntR"/>
    <property type="match status" value="1"/>
</dbReference>
<keyword evidence="8" id="KW-1185">Reference proteome</keyword>
<comment type="caution">
    <text evidence="7">The sequence shown here is derived from an EMBL/GenBank/DDBJ whole genome shotgun (WGS) entry which is preliminary data.</text>
</comment>
<evidence type="ECO:0000259" key="6">
    <source>
        <dbReference type="PROSITE" id="PS50949"/>
    </source>
</evidence>
<dbReference type="RefSeq" id="WP_149848692.1">
    <property type="nucleotide sequence ID" value="NZ_VUOB01000010.1"/>
</dbReference>
<dbReference type="PROSITE" id="PS50949">
    <property type="entry name" value="HTH_GNTR"/>
    <property type="match status" value="1"/>
</dbReference>
<proteinExistence type="inferred from homology"/>
<dbReference type="SUPFAM" id="SSF46785">
    <property type="entry name" value="Winged helix' DNA-binding domain"/>
    <property type="match status" value="1"/>
</dbReference>
<accession>A0A5B2XNF1</accession>
<dbReference type="SMART" id="SM00345">
    <property type="entry name" value="HTH_GNTR"/>
    <property type="match status" value="1"/>
</dbReference>
<dbReference type="PANTHER" id="PTHR46577">
    <property type="entry name" value="HTH-TYPE TRANSCRIPTIONAL REGULATORY PROTEIN GABR"/>
    <property type="match status" value="1"/>
</dbReference>
<dbReference type="GO" id="GO:0003700">
    <property type="term" value="F:DNA-binding transcription factor activity"/>
    <property type="evidence" value="ECO:0007669"/>
    <property type="project" value="InterPro"/>
</dbReference>
<dbReference type="Proteomes" id="UP000323454">
    <property type="component" value="Unassembled WGS sequence"/>
</dbReference>
<dbReference type="InterPro" id="IPR036388">
    <property type="entry name" value="WH-like_DNA-bd_sf"/>
</dbReference>
<evidence type="ECO:0000313" key="7">
    <source>
        <dbReference type="EMBL" id="KAA2264896.1"/>
    </source>
</evidence>
<dbReference type="EMBL" id="VUOB01000010">
    <property type="protein sequence ID" value="KAA2264896.1"/>
    <property type="molecule type" value="Genomic_DNA"/>
</dbReference>
<dbReference type="SUPFAM" id="SSF53383">
    <property type="entry name" value="PLP-dependent transferases"/>
    <property type="match status" value="1"/>
</dbReference>
<name>A0A5B2XNF1_9PSEU</name>
<evidence type="ECO:0000256" key="3">
    <source>
        <dbReference type="ARBA" id="ARBA00023015"/>
    </source>
</evidence>
<evidence type="ECO:0000256" key="2">
    <source>
        <dbReference type="ARBA" id="ARBA00022898"/>
    </source>
</evidence>
<dbReference type="InterPro" id="IPR015421">
    <property type="entry name" value="PyrdxlP-dep_Trfase_major"/>
</dbReference>
<reference evidence="7 8" key="1">
    <citation type="submission" date="2019-09" db="EMBL/GenBank/DDBJ databases">
        <title>Goodfellowia gen. nov., a new genus of the Pseudonocardineae related to Actinoalloteichus, containing Goodfellowia coeruleoviolacea gen. nov., comb. nov. gen. nov., comb. nov.</title>
        <authorList>
            <person name="Labeda D."/>
        </authorList>
    </citation>
    <scope>NUCLEOTIDE SEQUENCE [LARGE SCALE GENOMIC DNA]</scope>
    <source>
        <strain evidence="7 8">AN110305</strain>
    </source>
</reference>
<dbReference type="AlphaFoldDB" id="A0A5B2XNF1"/>
<evidence type="ECO:0000256" key="5">
    <source>
        <dbReference type="ARBA" id="ARBA00023163"/>
    </source>
</evidence>
<dbReference type="Gene3D" id="1.10.10.10">
    <property type="entry name" value="Winged helix-like DNA-binding domain superfamily/Winged helix DNA-binding domain"/>
    <property type="match status" value="1"/>
</dbReference>
<dbReference type="InterPro" id="IPR036390">
    <property type="entry name" value="WH_DNA-bd_sf"/>
</dbReference>
<keyword evidence="3" id="KW-0805">Transcription regulation</keyword>
<dbReference type="GO" id="GO:0008483">
    <property type="term" value="F:transaminase activity"/>
    <property type="evidence" value="ECO:0007669"/>
    <property type="project" value="UniProtKB-KW"/>
</dbReference>
<organism evidence="7 8">
    <name type="scientific">Solihabitans fulvus</name>
    <dbReference type="NCBI Taxonomy" id="1892852"/>
    <lineage>
        <taxon>Bacteria</taxon>
        <taxon>Bacillati</taxon>
        <taxon>Actinomycetota</taxon>
        <taxon>Actinomycetes</taxon>
        <taxon>Pseudonocardiales</taxon>
        <taxon>Pseudonocardiaceae</taxon>
        <taxon>Solihabitans</taxon>
    </lineage>
</organism>
<dbReference type="OrthoDB" id="199743at2"/>
<dbReference type="PRINTS" id="PR00035">
    <property type="entry name" value="HTHGNTR"/>
</dbReference>
<keyword evidence="5" id="KW-0804">Transcription</keyword>
<dbReference type="InterPro" id="IPR000524">
    <property type="entry name" value="Tscrpt_reg_HTH_GntR"/>
</dbReference>
<keyword evidence="7" id="KW-0808">Transferase</keyword>
<dbReference type="GO" id="GO:0030170">
    <property type="term" value="F:pyridoxal phosphate binding"/>
    <property type="evidence" value="ECO:0007669"/>
    <property type="project" value="InterPro"/>
</dbReference>